<reference evidence="7" key="1">
    <citation type="submission" date="2016-11" db="UniProtKB">
        <authorList>
            <consortium name="WormBaseParasite"/>
        </authorList>
    </citation>
    <scope>IDENTIFICATION</scope>
</reference>
<evidence type="ECO:0000256" key="5">
    <source>
        <dbReference type="SAM" id="MobiDB-lite"/>
    </source>
</evidence>
<evidence type="ECO:0000256" key="4">
    <source>
        <dbReference type="ARBA" id="ARBA00023136"/>
    </source>
</evidence>
<keyword evidence="2" id="KW-0812">Transmembrane</keyword>
<dbReference type="Proteomes" id="UP000095284">
    <property type="component" value="Unplaced"/>
</dbReference>
<organism evidence="6 7">
    <name type="scientific">Bursaphelenchus xylophilus</name>
    <name type="common">Pinewood nematode worm</name>
    <name type="synonym">Aphelenchoides xylophilus</name>
    <dbReference type="NCBI Taxonomy" id="6326"/>
    <lineage>
        <taxon>Eukaryota</taxon>
        <taxon>Metazoa</taxon>
        <taxon>Ecdysozoa</taxon>
        <taxon>Nematoda</taxon>
        <taxon>Chromadorea</taxon>
        <taxon>Rhabditida</taxon>
        <taxon>Tylenchina</taxon>
        <taxon>Tylenchomorpha</taxon>
        <taxon>Aphelenchoidea</taxon>
        <taxon>Aphelenchoididae</taxon>
        <taxon>Bursaphelenchus</taxon>
    </lineage>
</organism>
<feature type="compositionally biased region" description="Basic and acidic residues" evidence="5">
    <location>
        <begin position="177"/>
        <end position="187"/>
    </location>
</feature>
<accession>A0A1I7RYN7</accession>
<dbReference type="eggNOG" id="KOG2385">
    <property type="taxonomic scope" value="Eukaryota"/>
</dbReference>
<keyword evidence="3" id="KW-1133">Transmembrane helix</keyword>
<dbReference type="InterPro" id="IPR007941">
    <property type="entry name" value="DUF726"/>
</dbReference>
<comment type="subcellular location">
    <subcellularLocation>
        <location evidence="1">Membrane</location>
        <topology evidence="1">Multi-pass membrane protein</topology>
    </subcellularLocation>
</comment>
<evidence type="ECO:0000256" key="2">
    <source>
        <dbReference type="ARBA" id="ARBA00022692"/>
    </source>
</evidence>
<dbReference type="PANTHER" id="PTHR17920:SF3">
    <property type="entry name" value="TRANSMEMBRANE AND COILED-COIL DOMAIN-CONTAINING PROTEIN 4"/>
    <property type="match status" value="1"/>
</dbReference>
<dbReference type="AlphaFoldDB" id="A0A1I7RYN7"/>
<dbReference type="GO" id="GO:0016020">
    <property type="term" value="C:membrane"/>
    <property type="evidence" value="ECO:0007669"/>
    <property type="project" value="UniProtKB-SubCell"/>
</dbReference>
<feature type="region of interest" description="Disordered" evidence="5">
    <location>
        <begin position="177"/>
        <end position="205"/>
    </location>
</feature>
<proteinExistence type="predicted"/>
<sequence length="205" mass="22973">MIHAPKIFLVQNKPASKIFFLGIIEDVILLGAPVSASTKQWKQLCTVVGGRVVNGYCTTDWLLRFLYRTMSVQFTIAGTGPVAVKEERKIVNVNLSHIIKGHMDYSKKLTEVLEAVGVRVSEYSKESKENLEQYFDQRDGAGLDEKQKKMANEMVTCSIENGREVARNMEGKVVFRQEPENGNEGKKVPGINGKTNGIQEFFSDK</sequence>
<dbReference type="Pfam" id="PF05277">
    <property type="entry name" value="DUF726"/>
    <property type="match status" value="1"/>
</dbReference>
<name>A0A1I7RYN7_BURXY</name>
<dbReference type="WBParaSite" id="BXY_0585500.1">
    <property type="protein sequence ID" value="BXY_0585500.1"/>
    <property type="gene ID" value="BXY_0585500"/>
</dbReference>
<evidence type="ECO:0000313" key="7">
    <source>
        <dbReference type="WBParaSite" id="BXY_0585500.1"/>
    </source>
</evidence>
<protein>
    <submittedName>
        <fullName evidence="7">Tubulin_C domain-containing protein</fullName>
    </submittedName>
</protein>
<dbReference type="PANTHER" id="PTHR17920">
    <property type="entry name" value="TRANSMEMBRANE AND COILED-COIL DOMAIN-CONTAINING PROTEIN 4 TMCO4"/>
    <property type="match status" value="1"/>
</dbReference>
<evidence type="ECO:0000256" key="3">
    <source>
        <dbReference type="ARBA" id="ARBA00022989"/>
    </source>
</evidence>
<evidence type="ECO:0000256" key="1">
    <source>
        <dbReference type="ARBA" id="ARBA00004141"/>
    </source>
</evidence>
<keyword evidence="4" id="KW-0472">Membrane</keyword>
<evidence type="ECO:0000313" key="6">
    <source>
        <dbReference type="Proteomes" id="UP000095284"/>
    </source>
</evidence>